<dbReference type="Proteomes" id="UP000199663">
    <property type="component" value="Unassembled WGS sequence"/>
</dbReference>
<evidence type="ECO:0000256" key="3">
    <source>
        <dbReference type="ARBA" id="ARBA00022670"/>
    </source>
</evidence>
<feature type="domain" description="Peptidase S49" evidence="8">
    <location>
        <begin position="124"/>
        <end position="276"/>
    </location>
</feature>
<name>A0A1H3U873_9BACT</name>
<dbReference type="InterPro" id="IPR047272">
    <property type="entry name" value="S49_SppA_C"/>
</dbReference>
<keyword evidence="4" id="KW-0378">Hydrolase</keyword>
<dbReference type="InterPro" id="IPR029045">
    <property type="entry name" value="ClpP/crotonase-like_dom_sf"/>
</dbReference>
<dbReference type="GO" id="GO:0008233">
    <property type="term" value="F:peptidase activity"/>
    <property type="evidence" value="ECO:0007669"/>
    <property type="project" value="UniProtKB-KW"/>
</dbReference>
<dbReference type="NCBIfam" id="TIGR00705">
    <property type="entry name" value="SppA_67K"/>
    <property type="match status" value="1"/>
</dbReference>
<dbReference type="PANTHER" id="PTHR33209">
    <property type="entry name" value="PROTEASE 4"/>
    <property type="match status" value="1"/>
</dbReference>
<dbReference type="InterPro" id="IPR004634">
    <property type="entry name" value="Pept_S49_pIV"/>
</dbReference>
<dbReference type="CDD" id="cd07018">
    <property type="entry name" value="S49_SppA_67K_type"/>
    <property type="match status" value="1"/>
</dbReference>
<gene>
    <name evidence="9" type="ORF">SAMN05444412_13211</name>
</gene>
<proteinExistence type="inferred from homology"/>
<keyword evidence="6 7" id="KW-0472">Membrane</keyword>
<keyword evidence="10" id="KW-1185">Reference proteome</keyword>
<organism evidence="9 10">
    <name type="scientific">Rhodonellum ikkaensis</name>
    <dbReference type="NCBI Taxonomy" id="336829"/>
    <lineage>
        <taxon>Bacteria</taxon>
        <taxon>Pseudomonadati</taxon>
        <taxon>Bacteroidota</taxon>
        <taxon>Cytophagia</taxon>
        <taxon>Cytophagales</taxon>
        <taxon>Cytophagaceae</taxon>
        <taxon>Rhodonellum</taxon>
    </lineage>
</organism>
<evidence type="ECO:0000256" key="1">
    <source>
        <dbReference type="ARBA" id="ARBA00004370"/>
    </source>
</evidence>
<dbReference type="PANTHER" id="PTHR33209:SF1">
    <property type="entry name" value="PEPTIDASE S49 DOMAIN-CONTAINING PROTEIN"/>
    <property type="match status" value="1"/>
</dbReference>
<comment type="similarity">
    <text evidence="2">Belongs to the peptidase S49 family.</text>
</comment>
<reference evidence="9 10" key="1">
    <citation type="submission" date="2016-10" db="EMBL/GenBank/DDBJ databases">
        <authorList>
            <person name="Varghese N."/>
            <person name="Submissions S."/>
        </authorList>
    </citation>
    <scope>NUCLEOTIDE SEQUENCE [LARGE SCALE GENOMIC DNA]</scope>
    <source>
        <strain evidence="9 10">DSM 17997</strain>
    </source>
</reference>
<evidence type="ECO:0000256" key="7">
    <source>
        <dbReference type="SAM" id="Phobius"/>
    </source>
</evidence>
<evidence type="ECO:0000256" key="4">
    <source>
        <dbReference type="ARBA" id="ARBA00022801"/>
    </source>
</evidence>
<comment type="caution">
    <text evidence="9">The sequence shown here is derived from an EMBL/GenBank/DDBJ whole genome shotgun (WGS) entry which is preliminary data.</text>
</comment>
<keyword evidence="7" id="KW-0812">Transmembrane</keyword>
<evidence type="ECO:0000256" key="2">
    <source>
        <dbReference type="ARBA" id="ARBA00008683"/>
    </source>
</evidence>
<evidence type="ECO:0000313" key="9">
    <source>
        <dbReference type="EMBL" id="SDZ58015.1"/>
    </source>
</evidence>
<dbReference type="PIRSF" id="PIRSF001217">
    <property type="entry name" value="Protease_4_SppA"/>
    <property type="match status" value="1"/>
</dbReference>
<feature type="domain" description="Peptidase S49" evidence="8">
    <location>
        <begin position="369"/>
        <end position="520"/>
    </location>
</feature>
<keyword evidence="3 9" id="KW-0645">Protease</keyword>
<feature type="transmembrane region" description="Helical" evidence="7">
    <location>
        <begin position="7"/>
        <end position="32"/>
    </location>
</feature>
<dbReference type="InterPro" id="IPR002142">
    <property type="entry name" value="Peptidase_S49"/>
</dbReference>
<sequence>MRFLGNVLAVIVGLLIFSVLSFFILAGIIAIASSSDDEVKVKENTVLHLNLDGRTLVERTSENDFDLSSLSAFGGIPSVGLVNLKKAILTAKENENIKGIYLQAGMVIAGQAILQELRAELEDFKSSGKFIISYGEIYSEGGYFLSSVADEVYMNPMGGMDFNGFASEMVFLKGMFEKIEVEPVVFRVGEFKSAVEPFILDKMSDESRLQTESFLNDLNNIAMTQIGVSRNIPFEKVNEINDQMLIRKPQDAVDLKMVDGLWYEDQVIDLLKERLGLGEDDSINTINVKGINKTSKSKNRLSKNRIAVIIAEGEIVSGKADGMISSEKFAQEIKKARKNKDIKAIVLRVNSPGGSVLASEVIWREMAEAKKVKPVIASMGEVAASGGYYIAAPADTIVAQPNTITGSIGIFGLWFNAQGLLNNKLGITTDVAKTGELSNFMSATRKLSDLEKSIVQKNVEEGYDTFITRVSDGRNMSKDSVLKIASGRVWSGLQAKENGLVDILGGLEDAIAIAASKAGISQDFRVVYYPEEKPWFEQFLKELTDEVQATYTRTQLGTLFPIYQQIEKVKKYEGIMVRMPYDITIQ</sequence>
<keyword evidence="7" id="KW-1133">Transmembrane helix</keyword>
<dbReference type="CDD" id="cd07023">
    <property type="entry name" value="S49_Sppa_N_C"/>
    <property type="match status" value="1"/>
</dbReference>
<evidence type="ECO:0000259" key="8">
    <source>
        <dbReference type="Pfam" id="PF01343"/>
    </source>
</evidence>
<keyword evidence="5" id="KW-0720">Serine protease</keyword>
<dbReference type="NCBIfam" id="TIGR00706">
    <property type="entry name" value="SppA_dom"/>
    <property type="match status" value="1"/>
</dbReference>
<dbReference type="InterPro" id="IPR047217">
    <property type="entry name" value="S49_SppA_67K_type_N"/>
</dbReference>
<dbReference type="InterPro" id="IPR004635">
    <property type="entry name" value="Pept_S49_SppA"/>
</dbReference>
<evidence type="ECO:0000313" key="10">
    <source>
        <dbReference type="Proteomes" id="UP000199663"/>
    </source>
</evidence>
<dbReference type="Pfam" id="PF01343">
    <property type="entry name" value="Peptidase_S49"/>
    <property type="match status" value="2"/>
</dbReference>
<protein>
    <submittedName>
        <fullName evidence="9">Protease-4</fullName>
    </submittedName>
</protein>
<dbReference type="GO" id="GO:0006508">
    <property type="term" value="P:proteolysis"/>
    <property type="evidence" value="ECO:0007669"/>
    <property type="project" value="UniProtKB-KW"/>
</dbReference>
<evidence type="ECO:0000256" key="6">
    <source>
        <dbReference type="ARBA" id="ARBA00023136"/>
    </source>
</evidence>
<dbReference type="EMBL" id="FNQC01000032">
    <property type="protein sequence ID" value="SDZ58015.1"/>
    <property type="molecule type" value="Genomic_DNA"/>
</dbReference>
<accession>A0A1H3U873</accession>
<dbReference type="RefSeq" id="WP_019600668.1">
    <property type="nucleotide sequence ID" value="NZ_FNQC01000032.1"/>
</dbReference>
<dbReference type="SUPFAM" id="SSF52096">
    <property type="entry name" value="ClpP/crotonase"/>
    <property type="match status" value="2"/>
</dbReference>
<evidence type="ECO:0000256" key="5">
    <source>
        <dbReference type="ARBA" id="ARBA00022825"/>
    </source>
</evidence>
<dbReference type="Gene3D" id="3.90.226.10">
    <property type="entry name" value="2-enoyl-CoA Hydratase, Chain A, domain 1"/>
    <property type="match status" value="4"/>
</dbReference>
<comment type="subcellular location">
    <subcellularLocation>
        <location evidence="1">Membrane</location>
    </subcellularLocation>
</comment>